<accession>A0ABY5VL85</accession>
<dbReference type="InterPro" id="IPR023833">
    <property type="entry name" value="Signal_pept_SipW-depend-type"/>
</dbReference>
<evidence type="ECO:0000313" key="2">
    <source>
        <dbReference type="Proteomes" id="UP001060164"/>
    </source>
</evidence>
<reference evidence="1" key="1">
    <citation type="journal article" date="2022" name="Cell">
        <title>Design, construction, and in vivo augmentation of a complex gut microbiome.</title>
        <authorList>
            <person name="Cheng A.G."/>
            <person name="Ho P.Y."/>
            <person name="Aranda-Diaz A."/>
            <person name="Jain S."/>
            <person name="Yu F.B."/>
            <person name="Meng X."/>
            <person name="Wang M."/>
            <person name="Iakiviak M."/>
            <person name="Nagashima K."/>
            <person name="Zhao A."/>
            <person name="Murugkar P."/>
            <person name="Patil A."/>
            <person name="Atabakhsh K."/>
            <person name="Weakley A."/>
            <person name="Yan J."/>
            <person name="Brumbaugh A.R."/>
            <person name="Higginbottom S."/>
            <person name="Dimas A."/>
            <person name="Shiver A.L."/>
            <person name="Deutschbauer A."/>
            <person name="Neff N."/>
            <person name="Sonnenburg J.L."/>
            <person name="Huang K.C."/>
            <person name="Fischbach M.A."/>
        </authorList>
    </citation>
    <scope>NUCLEOTIDE SEQUENCE</scope>
    <source>
        <strain evidence="1">DSM 19829</strain>
    </source>
</reference>
<evidence type="ECO:0000313" key="1">
    <source>
        <dbReference type="EMBL" id="UWP60913.1"/>
    </source>
</evidence>
<name>A0ABY5VL85_9FIRM</name>
<sequence>MSKKKKIALLVTSLALIATLLIGGTLAYFTDSDDATNVITLGKVDGELDEPLWDDNNPESEIGNVVPGDKIVKDPTLTLASDSEDAYARFLVTYSGDLTESQFEELKFLKITGTDSDGNETTEEVNLTAGGYFYVQDILSAGGSYKLFDYVVIPNTWGNNMAEKTFNINVVVELIQADNFTPGTDANGNIDSWGTVTIEKYNG</sequence>
<organism evidence="1 2">
    <name type="scientific">Ruminococcus gauvreauii</name>
    <dbReference type="NCBI Taxonomy" id="438033"/>
    <lineage>
        <taxon>Bacteria</taxon>
        <taxon>Bacillati</taxon>
        <taxon>Bacillota</taxon>
        <taxon>Clostridia</taxon>
        <taxon>Eubacteriales</taxon>
        <taxon>Oscillospiraceae</taxon>
        <taxon>Ruminococcus</taxon>
    </lineage>
</organism>
<dbReference type="Pfam" id="PF12389">
    <property type="entry name" value="Peptidase_M73"/>
    <property type="match status" value="1"/>
</dbReference>
<gene>
    <name evidence="1" type="ORF">NQ502_07760</name>
</gene>
<dbReference type="NCBIfam" id="TIGR04088">
    <property type="entry name" value="cognate_SipW"/>
    <property type="match status" value="1"/>
</dbReference>
<dbReference type="Proteomes" id="UP001060164">
    <property type="component" value="Chromosome"/>
</dbReference>
<dbReference type="InterPro" id="IPR022121">
    <property type="entry name" value="Peptidase_M73_camelysin"/>
</dbReference>
<proteinExistence type="predicted"/>
<protein>
    <submittedName>
        <fullName evidence="1">SipW-dependent-type signal peptide-containing protein</fullName>
    </submittedName>
</protein>
<dbReference type="EMBL" id="CP102290">
    <property type="protein sequence ID" value="UWP60913.1"/>
    <property type="molecule type" value="Genomic_DNA"/>
</dbReference>
<dbReference type="RefSeq" id="WP_049898039.1">
    <property type="nucleotide sequence ID" value="NZ_CABLBR010000003.1"/>
</dbReference>
<keyword evidence="2" id="KW-1185">Reference proteome</keyword>